<dbReference type="InterPro" id="IPR057670">
    <property type="entry name" value="SH3_retrovirus"/>
</dbReference>
<feature type="domain" description="Integrase catalytic" evidence="3">
    <location>
        <begin position="540"/>
        <end position="717"/>
    </location>
</feature>
<dbReference type="Gene3D" id="3.30.420.10">
    <property type="entry name" value="Ribonuclease H-like superfamily/Ribonuclease H"/>
    <property type="match status" value="1"/>
</dbReference>
<feature type="region of interest" description="Disordered" evidence="2">
    <location>
        <begin position="289"/>
        <end position="328"/>
    </location>
</feature>
<keyword evidence="1" id="KW-0645">Protease</keyword>
<dbReference type="InterPro" id="IPR001584">
    <property type="entry name" value="Integrase_cat-core"/>
</dbReference>
<protein>
    <recommendedName>
        <fullName evidence="3">Integrase catalytic domain-containing protein</fullName>
    </recommendedName>
</protein>
<evidence type="ECO:0000256" key="2">
    <source>
        <dbReference type="SAM" id="MobiDB-lite"/>
    </source>
</evidence>
<dbReference type="PANTHER" id="PTHR11439:SF520">
    <property type="entry name" value="CYSTEINE-RICH RLK (RECEPTOR-LIKE PROTEIN KINASE) 8"/>
    <property type="match status" value="1"/>
</dbReference>
<dbReference type="GO" id="GO:0003676">
    <property type="term" value="F:nucleic acid binding"/>
    <property type="evidence" value="ECO:0007669"/>
    <property type="project" value="InterPro"/>
</dbReference>
<dbReference type="InterPro" id="IPR054722">
    <property type="entry name" value="PolX-like_BBD"/>
</dbReference>
<keyword evidence="5" id="KW-1185">Reference proteome</keyword>
<feature type="compositionally biased region" description="Basic and acidic residues" evidence="2">
    <location>
        <begin position="228"/>
        <end position="238"/>
    </location>
</feature>
<feature type="region of interest" description="Disordered" evidence="2">
    <location>
        <begin position="862"/>
        <end position="928"/>
    </location>
</feature>
<dbReference type="InterPro" id="IPR012337">
    <property type="entry name" value="RNaseH-like_sf"/>
</dbReference>
<sequence length="1478" mass="165132">MSLDTGALTTGVPSGIDALSPLHLHPADHPNLMFVSEALTDVNYGDWVAKMTNSLLAKNKLGFVTGDTPRPEPGPQLDAWIRCNAAVVGWLRTAMSRDVRTSLSSSLSAHQIWEELRERFSTGNLPRRYKLRRDITALRQDHLSVAAFYSKLKRLWDDWLTLEPPARCTCGKCECHVEQRTRSSHEEMRLLDFLIGLDDNFSVVRTQLLSMKPTPTLGAAYQMAANEEQQRSLSHESRPPPVDAAAFQGKGDVLPGEPRTAEGRPWCTHCEKPGHFKATCYELIGYPQRSSSQGGGKSGDKSKRHHSNSSRPDAKAAAVESDASGAVPGLNPAQIAQLRAFLNMDSPNKPLAGMAVNMSGNVSPSLDSWIIDSGCNEHIVTNASLFVGEFEKNSDMQVRIPNGNGVPVRNIGMAQLQNGLVLNRVLHIPDFQCNLLSVSRLTADHPVAVIFLSDFCVIQDLTSRKMIGMGIQSDGLYQLKVFERSHAMAYSARQALGQSALWHSRLGHPSGTKLLALQPYISCPLVSSTDPCDSCLRAKQTRLPFVHSSIKTHSCFELIHIDIWGGFHEASLTGARYFLTIVDDFSRAVWVFLLRNKSEVARYLLVFCHQVRRQYNKNVCRIQADNGREFSTPALRDFYEKEGIILQTSCTDTPQQNGVVERKHRHLLDTARALRFHAGLPLRFWGECILTAVYLINRMPLVPIQNKTPYQILLGTLPKYDHLRSLGCLVYAKNNHRHLHKFEARGRPGIFVGYPATQRGYRIFYLEKQEVYTSRDVVFIEHLFPYNNPHMFEGAVPPMEFSAHDPLTPVRIIEDFQVPLTATPADPMAASSAPHASPHTPQAADAVIPSLVEQVTPLTVVPPPPLSPAASPASPAASSPLTDISSPASGTSSPLTDAPTPQAATELVPPRRGDRVRRPPTRLQDYDTDLHSDSQAHHVRYPMANFVSYHRLSPSHRAFVTSVSLVTEPKYFFQAVRHLHWRKAMITEFNALVENGTWTLTFLPPGKRAIDCKWVYKIKYLPDGSIERYKARLVAKGYTQVEGIDYHDTFAPVTKLVTVRCLLVVAVTKGWYIHQLDVNNAFLHGDLDEEVYMRVPQGFAQPGDTRVCRLRKSIYGLKQASRNWYKKFSAALLELGFRHSHADHSLFIYRTTSSFVVALIYVDDVILAGDDMVFIQSVKTFLHDRFTIKDLGPLKYFLGIEVARSKKGIILNQRKYVLDILADTGFQATRPCSSPIEQNHQLGRTASPPAPDPAAFCRLVGRLLYLTVTRPDITYVVNLLSQAVHAPTQDHLATAHRVLRYLKGSPGRGLLFPVNHSLKLTAYCDADWDGCQTTRRSTTGYFIRLGSSPVSWRTKKQSVVARFSAEAEYRAMASTVCEILWLRWLLQDLGVPPQGPTPLYCDNQAALHIAANPVFHERTKHVEMDCHFVRERVQSLDIAPRKIPTAEQPADLFTKGLGVEHHHHLLSKLGMFDLHACA</sequence>
<accession>A0AAV2FR32</accession>
<name>A0AAV2FR32_9ROSI</name>
<feature type="compositionally biased region" description="Low complexity" evidence="2">
    <location>
        <begin position="868"/>
        <end position="882"/>
    </location>
</feature>
<evidence type="ECO:0000313" key="4">
    <source>
        <dbReference type="EMBL" id="CAL1400060.1"/>
    </source>
</evidence>
<gene>
    <name evidence="4" type="ORF">LTRI10_LOCUS40210</name>
</gene>
<dbReference type="InterPro" id="IPR036397">
    <property type="entry name" value="RNaseH_sf"/>
</dbReference>
<evidence type="ECO:0000313" key="5">
    <source>
        <dbReference type="Proteomes" id="UP001497516"/>
    </source>
</evidence>
<dbReference type="Pfam" id="PF14244">
    <property type="entry name" value="Retrotran_gag_3"/>
    <property type="match status" value="1"/>
</dbReference>
<evidence type="ECO:0000259" key="3">
    <source>
        <dbReference type="PROSITE" id="PS50994"/>
    </source>
</evidence>
<dbReference type="GO" id="GO:0015074">
    <property type="term" value="P:DNA integration"/>
    <property type="evidence" value="ECO:0007669"/>
    <property type="project" value="InterPro"/>
</dbReference>
<dbReference type="CDD" id="cd09272">
    <property type="entry name" value="RNase_HI_RT_Ty1"/>
    <property type="match status" value="1"/>
</dbReference>
<keyword evidence="1" id="KW-0378">Hydrolase</keyword>
<dbReference type="InterPro" id="IPR029472">
    <property type="entry name" value="Copia-like_N"/>
</dbReference>
<feature type="region of interest" description="Disordered" evidence="2">
    <location>
        <begin position="225"/>
        <end position="266"/>
    </location>
</feature>
<dbReference type="Pfam" id="PF07727">
    <property type="entry name" value="RVT_2"/>
    <property type="match status" value="1"/>
</dbReference>
<organism evidence="4 5">
    <name type="scientific">Linum trigynum</name>
    <dbReference type="NCBI Taxonomy" id="586398"/>
    <lineage>
        <taxon>Eukaryota</taxon>
        <taxon>Viridiplantae</taxon>
        <taxon>Streptophyta</taxon>
        <taxon>Embryophyta</taxon>
        <taxon>Tracheophyta</taxon>
        <taxon>Spermatophyta</taxon>
        <taxon>Magnoliopsida</taxon>
        <taxon>eudicotyledons</taxon>
        <taxon>Gunneridae</taxon>
        <taxon>Pentapetalae</taxon>
        <taxon>rosids</taxon>
        <taxon>fabids</taxon>
        <taxon>Malpighiales</taxon>
        <taxon>Linaceae</taxon>
        <taxon>Linum</taxon>
    </lineage>
</organism>
<dbReference type="SUPFAM" id="SSF53098">
    <property type="entry name" value="Ribonuclease H-like"/>
    <property type="match status" value="1"/>
</dbReference>
<dbReference type="SUPFAM" id="SSF56672">
    <property type="entry name" value="DNA/RNA polymerases"/>
    <property type="match status" value="1"/>
</dbReference>
<dbReference type="Proteomes" id="UP001497516">
    <property type="component" value="Chromosome 7"/>
</dbReference>
<dbReference type="PROSITE" id="PS50994">
    <property type="entry name" value="INTEGRASE"/>
    <property type="match status" value="1"/>
</dbReference>
<keyword evidence="1" id="KW-0064">Aspartyl protease</keyword>
<dbReference type="Pfam" id="PF25597">
    <property type="entry name" value="SH3_retrovirus"/>
    <property type="match status" value="1"/>
</dbReference>
<reference evidence="4 5" key="1">
    <citation type="submission" date="2024-04" db="EMBL/GenBank/DDBJ databases">
        <authorList>
            <person name="Fracassetti M."/>
        </authorList>
    </citation>
    <scope>NUCLEOTIDE SEQUENCE [LARGE SCALE GENOMIC DNA]</scope>
</reference>
<dbReference type="Pfam" id="PF13976">
    <property type="entry name" value="gag_pre-integrs"/>
    <property type="match status" value="1"/>
</dbReference>
<dbReference type="EMBL" id="OZ034820">
    <property type="protein sequence ID" value="CAL1400060.1"/>
    <property type="molecule type" value="Genomic_DNA"/>
</dbReference>
<dbReference type="GO" id="GO:0004190">
    <property type="term" value="F:aspartic-type endopeptidase activity"/>
    <property type="evidence" value="ECO:0007669"/>
    <property type="project" value="UniProtKB-KW"/>
</dbReference>
<proteinExistence type="predicted"/>
<evidence type="ECO:0000256" key="1">
    <source>
        <dbReference type="ARBA" id="ARBA00022750"/>
    </source>
</evidence>
<feature type="compositionally biased region" description="Polar residues" evidence="2">
    <location>
        <begin position="883"/>
        <end position="895"/>
    </location>
</feature>
<dbReference type="InterPro" id="IPR013103">
    <property type="entry name" value="RVT_2"/>
</dbReference>
<dbReference type="InterPro" id="IPR043502">
    <property type="entry name" value="DNA/RNA_pol_sf"/>
</dbReference>
<feature type="region of interest" description="Disordered" evidence="2">
    <location>
        <begin position="824"/>
        <end position="843"/>
    </location>
</feature>
<dbReference type="PANTHER" id="PTHR11439">
    <property type="entry name" value="GAG-POL-RELATED RETROTRANSPOSON"/>
    <property type="match status" value="1"/>
</dbReference>
<dbReference type="Pfam" id="PF22936">
    <property type="entry name" value="Pol_BBD"/>
    <property type="match status" value="1"/>
</dbReference>
<dbReference type="InterPro" id="IPR025724">
    <property type="entry name" value="GAG-pre-integrase_dom"/>
</dbReference>